<sequence length="234" mass="26512">MRNLVTAIQNRDGKSLQQMYAPEKPVQQVPEQAIKIFNELFRELKAAFPALMATIKEQDDLNELRRQWVLSFAENGITSMDQVKAGMKIARQQETPFLPSPGQFVAWCNQGEASRHGLPDADELYDMVMTYSARRGDFSTPEAYPWPNNPAYWMVTKLYSEMRSLNLTDPDLRKRCAKELKTMSRRIQAGEPIPAPVVQIPKLHIPVSNEKGLDKIAEIRSKLGLGQPARKGGE</sequence>
<evidence type="ECO:0000313" key="2">
    <source>
        <dbReference type="Proteomes" id="UP000310697"/>
    </source>
</evidence>
<dbReference type="GO" id="GO:0006270">
    <property type="term" value="P:DNA replication initiation"/>
    <property type="evidence" value="ECO:0007669"/>
    <property type="project" value="InterPro"/>
</dbReference>
<dbReference type="EMBL" id="MH443101">
    <property type="protein sequence ID" value="AXH43577.1"/>
    <property type="molecule type" value="Genomic_DNA"/>
</dbReference>
<dbReference type="Pfam" id="PF06992">
    <property type="entry name" value="Phage_lambda_P"/>
    <property type="match status" value="1"/>
</dbReference>
<reference evidence="1 2" key="1">
    <citation type="journal article" date="2019" name="J. Basic Microbiol.">
        <title>Complete genome sequence analysis of temperate Erwinia bacteriophages 49 and 59.</title>
        <authorList>
            <person name="Zlatohurska M."/>
            <person name="Gorb T."/>
            <person name="Romaniuk L."/>
            <person name="Korol N."/>
            <person name="Faidiuk Y."/>
            <person name="Kropinski A.M."/>
            <person name="Kushkina A."/>
            <person name="Tovkach F."/>
        </authorList>
    </citation>
    <scope>NUCLEOTIDE SEQUENCE [LARGE SCALE GENOMIC DNA]</scope>
</reference>
<keyword evidence="2" id="KW-1185">Reference proteome</keyword>
<protein>
    <submittedName>
        <fullName evidence="1">DNA replication protein P</fullName>
    </submittedName>
</protein>
<proteinExistence type="predicted"/>
<dbReference type="Proteomes" id="UP000310697">
    <property type="component" value="Segment"/>
</dbReference>
<gene>
    <name evidence="1" type="ORF">MZUP2_590</name>
</gene>
<accession>A0A4Y1NRJ6</accession>
<evidence type="ECO:0000313" key="1">
    <source>
        <dbReference type="EMBL" id="AXH43577.1"/>
    </source>
</evidence>
<organism evidence="1 2">
    <name type="scientific">Erwinia phage vB_EhrS_59</name>
    <dbReference type="NCBI Taxonomy" id="2283025"/>
    <lineage>
        <taxon>Viruses</taxon>
        <taxon>Duplodnaviria</taxon>
        <taxon>Heunggongvirae</taxon>
        <taxon>Uroviricota</taxon>
        <taxon>Caudoviricetes</taxon>
        <taxon>Feofaniavirus</taxon>
        <taxon>Feofaniavirus Eho59</taxon>
    </lineage>
</organism>
<name>A0A4Y1NRJ6_9CAUD</name>
<dbReference type="InterPro" id="IPR009731">
    <property type="entry name" value="P-like"/>
</dbReference>